<keyword evidence="10" id="KW-1185">Reference proteome</keyword>
<dbReference type="PRINTS" id="PR00480">
    <property type="entry name" value="ASTACIN"/>
</dbReference>
<keyword evidence="6 8" id="KW-0482">Metalloprotease</keyword>
<feature type="domain" description="Peptidase M12A" evidence="9">
    <location>
        <begin position="33"/>
        <end position="228"/>
    </location>
</feature>
<evidence type="ECO:0000256" key="8">
    <source>
        <dbReference type="RuleBase" id="RU361183"/>
    </source>
</evidence>
<protein>
    <recommendedName>
        <fullName evidence="8">Metalloendopeptidase</fullName>
        <ecNumber evidence="8">3.4.24.-</ecNumber>
    </recommendedName>
</protein>
<keyword evidence="1" id="KW-0245">EGF-like domain</keyword>
<keyword evidence="8" id="KW-0732">Signal</keyword>
<feature type="chain" id="PRO_5005120801" description="Metalloendopeptidase" evidence="8">
    <location>
        <begin position="17"/>
        <end position="378"/>
    </location>
</feature>
<dbReference type="SUPFAM" id="SSF49854">
    <property type="entry name" value="Spermadhesin, CUB domain"/>
    <property type="match status" value="1"/>
</dbReference>
<dbReference type="InterPro" id="IPR024079">
    <property type="entry name" value="MetalloPept_cat_dom_sf"/>
</dbReference>
<keyword evidence="5 8" id="KW-0862">Zinc</keyword>
<evidence type="ECO:0000256" key="7">
    <source>
        <dbReference type="PROSITE-ProRule" id="PRU01211"/>
    </source>
</evidence>
<evidence type="ECO:0000313" key="10">
    <source>
        <dbReference type="Proteomes" id="UP000035680"/>
    </source>
</evidence>
<feature type="signal peptide" evidence="8">
    <location>
        <begin position="1"/>
        <end position="16"/>
    </location>
</feature>
<feature type="active site" evidence="7">
    <location>
        <position position="124"/>
    </location>
</feature>
<dbReference type="AlphaFoldDB" id="A0A0K0FPU2"/>
<dbReference type="InterPro" id="IPR035914">
    <property type="entry name" value="Sperma_CUB_dom_sf"/>
</dbReference>
<dbReference type="InterPro" id="IPR001506">
    <property type="entry name" value="Peptidase_M12A"/>
</dbReference>
<dbReference type="Gene3D" id="3.40.390.10">
    <property type="entry name" value="Collagenase (Catalytic Domain)"/>
    <property type="match status" value="1"/>
</dbReference>
<dbReference type="WBParaSite" id="SVE_1123800.1">
    <property type="protein sequence ID" value="SVE_1123800.1"/>
    <property type="gene ID" value="SVE_1123800"/>
</dbReference>
<dbReference type="GO" id="GO:0046872">
    <property type="term" value="F:metal ion binding"/>
    <property type="evidence" value="ECO:0007669"/>
    <property type="project" value="UniProtKB-KW"/>
</dbReference>
<evidence type="ECO:0000256" key="4">
    <source>
        <dbReference type="ARBA" id="ARBA00022801"/>
    </source>
</evidence>
<comment type="cofactor">
    <cofactor evidence="8">
        <name>Zn(2+)</name>
        <dbReference type="ChEBI" id="CHEBI:29105"/>
    </cofactor>
    <text evidence="8">Binds 1 zinc ion per subunit.</text>
</comment>
<dbReference type="SUPFAM" id="SSF55486">
    <property type="entry name" value="Metalloproteases ('zincins'), catalytic domain"/>
    <property type="match status" value="1"/>
</dbReference>
<dbReference type="PANTHER" id="PTHR10127:SF780">
    <property type="entry name" value="METALLOENDOPEPTIDASE"/>
    <property type="match status" value="1"/>
</dbReference>
<keyword evidence="3 8" id="KW-0479">Metal-binding</keyword>
<accession>A0A0K0FPU2</accession>
<dbReference type="GO" id="GO:0004222">
    <property type="term" value="F:metalloendopeptidase activity"/>
    <property type="evidence" value="ECO:0007669"/>
    <property type="project" value="UniProtKB-UniRule"/>
</dbReference>
<evidence type="ECO:0000256" key="3">
    <source>
        <dbReference type="ARBA" id="ARBA00022723"/>
    </source>
</evidence>
<evidence type="ECO:0000256" key="2">
    <source>
        <dbReference type="ARBA" id="ARBA00022670"/>
    </source>
</evidence>
<evidence type="ECO:0000256" key="6">
    <source>
        <dbReference type="ARBA" id="ARBA00023049"/>
    </source>
</evidence>
<reference evidence="11" key="2">
    <citation type="submission" date="2015-08" db="UniProtKB">
        <authorList>
            <consortium name="WormBaseParasite"/>
        </authorList>
    </citation>
    <scope>IDENTIFICATION</scope>
</reference>
<proteinExistence type="predicted"/>
<sequence length="378" mass="44541">MKYSIFTVIIIECINALILTNSNQTNFNVREKRVVVNEHRLRWHKNIFTYYIKDKLNQYCIFFAHALIRKNTCLKFIRIFDKNKADLLYMGGAVYLTHLGRENTTKHKIIVEKDNMDAGKIARETLRALGIDYEHRRPDRSLYIDVIKQNVPKIFFLLFYKQSVEDVNTYGLSYEYNSIMHFGATELCKYRKTCIKSKSGNKLLDALMGNKKNLAFKDAKLVNLLYCLEPKYIKQMGCLNYGYPLFNRCICLRYFTGQKCQLTRSSYHYCNSINVFYASAHTHKVNLLARYNCYYYIKAPAGRKIFLEIGFSYGSSYKRVCNVEEHIEVLHKLDYSVTGSLICPRIRPHVFTSESNMIIIHTKYQTKSYNIQIFFRVM</sequence>
<organism evidence="10 11">
    <name type="scientific">Strongyloides venezuelensis</name>
    <name type="common">Threadworm</name>
    <dbReference type="NCBI Taxonomy" id="75913"/>
    <lineage>
        <taxon>Eukaryota</taxon>
        <taxon>Metazoa</taxon>
        <taxon>Ecdysozoa</taxon>
        <taxon>Nematoda</taxon>
        <taxon>Chromadorea</taxon>
        <taxon>Rhabditida</taxon>
        <taxon>Tylenchina</taxon>
        <taxon>Panagrolaimomorpha</taxon>
        <taxon>Strongyloidoidea</taxon>
        <taxon>Strongyloididae</taxon>
        <taxon>Strongyloides</taxon>
    </lineage>
</organism>
<dbReference type="PANTHER" id="PTHR10127">
    <property type="entry name" value="DISCOIDIN, CUB, EGF, LAMININ , AND ZINC METALLOPROTEASE DOMAIN CONTAINING"/>
    <property type="match status" value="1"/>
</dbReference>
<evidence type="ECO:0000259" key="9">
    <source>
        <dbReference type="PROSITE" id="PS51864"/>
    </source>
</evidence>
<evidence type="ECO:0000256" key="1">
    <source>
        <dbReference type="ARBA" id="ARBA00022536"/>
    </source>
</evidence>
<reference evidence="10" key="1">
    <citation type="submission" date="2014-07" db="EMBL/GenBank/DDBJ databases">
        <authorList>
            <person name="Martin A.A"/>
            <person name="De Silva N."/>
        </authorList>
    </citation>
    <scope>NUCLEOTIDE SEQUENCE</scope>
</reference>
<keyword evidence="2 8" id="KW-0645">Protease</keyword>
<comment type="caution">
    <text evidence="7">Lacks conserved residue(s) required for the propagation of feature annotation.</text>
</comment>
<name>A0A0K0FPU2_STRVS</name>
<dbReference type="Pfam" id="PF01400">
    <property type="entry name" value="Astacin"/>
    <property type="match status" value="1"/>
</dbReference>
<dbReference type="EC" id="3.4.24.-" evidence="8"/>
<evidence type="ECO:0000256" key="5">
    <source>
        <dbReference type="ARBA" id="ARBA00022833"/>
    </source>
</evidence>
<evidence type="ECO:0000313" key="11">
    <source>
        <dbReference type="WBParaSite" id="SVE_1123800.1"/>
    </source>
</evidence>
<dbReference type="GO" id="GO:0006508">
    <property type="term" value="P:proteolysis"/>
    <property type="evidence" value="ECO:0007669"/>
    <property type="project" value="UniProtKB-KW"/>
</dbReference>
<dbReference type="PROSITE" id="PS51864">
    <property type="entry name" value="ASTACIN"/>
    <property type="match status" value="1"/>
</dbReference>
<keyword evidence="4 8" id="KW-0378">Hydrolase</keyword>
<dbReference type="Proteomes" id="UP000035680">
    <property type="component" value="Unassembled WGS sequence"/>
</dbReference>